<organism evidence="1 2">
    <name type="scientific">Scutellospora calospora</name>
    <dbReference type="NCBI Taxonomy" id="85575"/>
    <lineage>
        <taxon>Eukaryota</taxon>
        <taxon>Fungi</taxon>
        <taxon>Fungi incertae sedis</taxon>
        <taxon>Mucoromycota</taxon>
        <taxon>Glomeromycotina</taxon>
        <taxon>Glomeromycetes</taxon>
        <taxon>Diversisporales</taxon>
        <taxon>Gigasporaceae</taxon>
        <taxon>Scutellospora</taxon>
    </lineage>
</organism>
<evidence type="ECO:0000313" key="1">
    <source>
        <dbReference type="EMBL" id="CAG8481955.1"/>
    </source>
</evidence>
<feature type="non-terminal residue" evidence="1">
    <location>
        <position position="1"/>
    </location>
</feature>
<sequence>MVHAGEACVFFNPKLLFGLIGHVGWGWETANSTTYVYGSDDGPTDNNSCGGSKNWLQAIGTRDDMISWFKGRNYSSYNCETVQNPVADAANSMITTVKNIPYYWAGLLCLQKNSSNCLDDTVAILGAYNAPGLQPATILNGGDPNPKTWFDSLGNTGDSSYGGSWSQSSITL</sequence>
<dbReference type="EMBL" id="CAJVPM010002200">
    <property type="protein sequence ID" value="CAG8481955.1"/>
    <property type="molecule type" value="Genomic_DNA"/>
</dbReference>
<comment type="caution">
    <text evidence="1">The sequence shown here is derived from an EMBL/GenBank/DDBJ whole genome shotgun (WGS) entry which is preliminary data.</text>
</comment>
<dbReference type="Proteomes" id="UP000789860">
    <property type="component" value="Unassembled WGS sequence"/>
</dbReference>
<name>A0ACA9KMB5_9GLOM</name>
<protein>
    <submittedName>
        <fullName evidence="1">2295_t:CDS:1</fullName>
    </submittedName>
</protein>
<accession>A0ACA9KMB5</accession>
<reference evidence="1" key="1">
    <citation type="submission" date="2021-06" db="EMBL/GenBank/DDBJ databases">
        <authorList>
            <person name="Kallberg Y."/>
            <person name="Tangrot J."/>
            <person name="Rosling A."/>
        </authorList>
    </citation>
    <scope>NUCLEOTIDE SEQUENCE</scope>
    <source>
        <strain evidence="1">AU212A</strain>
    </source>
</reference>
<keyword evidence="2" id="KW-1185">Reference proteome</keyword>
<gene>
    <name evidence="1" type="ORF">SCALOS_LOCUS2459</name>
</gene>
<proteinExistence type="predicted"/>
<evidence type="ECO:0000313" key="2">
    <source>
        <dbReference type="Proteomes" id="UP000789860"/>
    </source>
</evidence>